<dbReference type="InterPro" id="IPR000223">
    <property type="entry name" value="Pept_S26A_signal_pept_1"/>
</dbReference>
<dbReference type="PANTHER" id="PTHR43390:SF1">
    <property type="entry name" value="CHLOROPLAST PROCESSING PEPTIDASE"/>
    <property type="match status" value="1"/>
</dbReference>
<dbReference type="Gene3D" id="2.10.109.10">
    <property type="entry name" value="Umud Fragment, subunit A"/>
    <property type="match status" value="1"/>
</dbReference>
<comment type="similarity">
    <text evidence="2">Belongs to the peptidase S26 family.</text>
</comment>
<reference evidence="6 7" key="1">
    <citation type="journal article" date="2016" name="Arch. Microbiol.">
        <title>Streptomyces zhihengii sp. nov., isolated from rhizospheric soil of Psammosilene tunicoides.</title>
        <authorList>
            <person name="Huang M.J."/>
            <person name="Fei J.J."/>
            <person name="Salam N."/>
            <person name="Kim C.J."/>
            <person name="Hozzein W.N."/>
            <person name="Xiao M."/>
            <person name="Huang H.Q."/>
            <person name="Li W.J."/>
        </authorList>
    </citation>
    <scope>NUCLEOTIDE SEQUENCE [LARGE SCALE GENOMIC DNA]</scope>
    <source>
        <strain evidence="6 7">YIM T102</strain>
    </source>
</reference>
<dbReference type="PANTHER" id="PTHR43390">
    <property type="entry name" value="SIGNAL PEPTIDASE I"/>
    <property type="match status" value="1"/>
</dbReference>
<name>A0ABS2V390_9ACTN</name>
<evidence type="ECO:0000256" key="2">
    <source>
        <dbReference type="ARBA" id="ARBA00009370"/>
    </source>
</evidence>
<dbReference type="Proteomes" id="UP000664109">
    <property type="component" value="Unassembled WGS sequence"/>
</dbReference>
<dbReference type="CDD" id="cd06530">
    <property type="entry name" value="S26_SPase_I"/>
    <property type="match status" value="1"/>
</dbReference>
<feature type="domain" description="Peptidase S26" evidence="5">
    <location>
        <begin position="8"/>
        <end position="92"/>
    </location>
</feature>
<dbReference type="RefSeq" id="WP_205377742.1">
    <property type="nucleotide sequence ID" value="NZ_JAFEJA010000002.1"/>
</dbReference>
<dbReference type="PRINTS" id="PR00727">
    <property type="entry name" value="LEADERPTASE"/>
</dbReference>
<comment type="subcellular location">
    <subcellularLocation>
        <location evidence="1">Cell membrane</location>
        <topology evidence="1">Single-pass type II membrane protein</topology>
    </subcellularLocation>
</comment>
<evidence type="ECO:0000256" key="1">
    <source>
        <dbReference type="ARBA" id="ARBA00004401"/>
    </source>
</evidence>
<dbReference type="EMBL" id="JAFEJA010000002">
    <property type="protein sequence ID" value="MBM9623637.1"/>
    <property type="molecule type" value="Genomic_DNA"/>
</dbReference>
<evidence type="ECO:0000256" key="4">
    <source>
        <dbReference type="ARBA" id="ARBA00022801"/>
    </source>
</evidence>
<comment type="caution">
    <text evidence="6">The sequence shown here is derived from an EMBL/GenBank/DDBJ whole genome shotgun (WGS) entry which is preliminary data.</text>
</comment>
<accession>A0ABS2V390</accession>
<evidence type="ECO:0000313" key="6">
    <source>
        <dbReference type="EMBL" id="MBM9623637.1"/>
    </source>
</evidence>
<dbReference type="Pfam" id="PF10502">
    <property type="entry name" value="Peptidase_S26"/>
    <property type="match status" value="2"/>
</dbReference>
<keyword evidence="4" id="KW-0378">Hydrolase</keyword>
<evidence type="ECO:0000256" key="3">
    <source>
        <dbReference type="ARBA" id="ARBA00022670"/>
    </source>
</evidence>
<dbReference type="InterPro" id="IPR019533">
    <property type="entry name" value="Peptidase_S26"/>
</dbReference>
<keyword evidence="7" id="KW-1185">Reference proteome</keyword>
<evidence type="ECO:0000313" key="7">
    <source>
        <dbReference type="Proteomes" id="UP000664109"/>
    </source>
</evidence>
<dbReference type="InterPro" id="IPR036286">
    <property type="entry name" value="LexA/Signal_pep-like_sf"/>
</dbReference>
<gene>
    <name evidence="6" type="ORF">JE024_34135</name>
</gene>
<feature type="domain" description="Peptidase S26" evidence="5">
    <location>
        <begin position="95"/>
        <end position="134"/>
    </location>
</feature>
<dbReference type="SUPFAM" id="SSF51306">
    <property type="entry name" value="LexA/Signal peptidase"/>
    <property type="match status" value="1"/>
</dbReference>
<dbReference type="PROSITE" id="PS00501">
    <property type="entry name" value="SPASE_I_1"/>
    <property type="match status" value="1"/>
</dbReference>
<dbReference type="InterPro" id="IPR019756">
    <property type="entry name" value="Pept_S26A_signal_pept_1_Ser-AS"/>
</dbReference>
<protein>
    <submittedName>
        <fullName evidence="6">S26 family signal peptidase</fullName>
    </submittedName>
</protein>
<sequence>MTAVALTVSAVVALAAVLLAVARRVLLVVTVHGASMYPALAPGDRVLVLRAGPPARRPRRGRVVVLRADRVPGAGPGGLLVKRVAARAGEPVPPGAGEGVVPDGRLVVLGDNPEVSTDSRVWGPVPAASVVGVTIGRLPRAAGPSRPPAPSAPHGV</sequence>
<proteinExistence type="inferred from homology"/>
<organism evidence="6 7">
    <name type="scientific">Streptomyces zhihengii</name>
    <dbReference type="NCBI Taxonomy" id="1818004"/>
    <lineage>
        <taxon>Bacteria</taxon>
        <taxon>Bacillati</taxon>
        <taxon>Actinomycetota</taxon>
        <taxon>Actinomycetes</taxon>
        <taxon>Kitasatosporales</taxon>
        <taxon>Streptomycetaceae</taxon>
        <taxon>Streptomyces</taxon>
    </lineage>
</organism>
<evidence type="ECO:0000259" key="5">
    <source>
        <dbReference type="Pfam" id="PF10502"/>
    </source>
</evidence>
<keyword evidence="3" id="KW-0645">Protease</keyword>